<dbReference type="AlphaFoldDB" id="A0A371GAJ8"/>
<proteinExistence type="predicted"/>
<feature type="region of interest" description="Disordered" evidence="1">
    <location>
        <begin position="42"/>
        <end position="65"/>
    </location>
</feature>
<gene>
    <name evidence="2" type="ORF">CR513_30938</name>
</gene>
<evidence type="ECO:0000256" key="1">
    <source>
        <dbReference type="SAM" id="MobiDB-lite"/>
    </source>
</evidence>
<evidence type="ECO:0000313" key="2">
    <source>
        <dbReference type="EMBL" id="RDX87572.1"/>
    </source>
</evidence>
<reference evidence="2" key="1">
    <citation type="submission" date="2018-05" db="EMBL/GenBank/DDBJ databases">
        <title>Draft genome of Mucuna pruriens seed.</title>
        <authorList>
            <person name="Nnadi N.E."/>
            <person name="Vos R."/>
            <person name="Hasami M.H."/>
            <person name="Devisetty U.K."/>
            <person name="Aguiy J.C."/>
        </authorList>
    </citation>
    <scope>NUCLEOTIDE SEQUENCE [LARGE SCALE GENOMIC DNA]</scope>
    <source>
        <strain evidence="2">JCA_2017</strain>
    </source>
</reference>
<comment type="caution">
    <text evidence="2">The sequence shown here is derived from an EMBL/GenBank/DDBJ whole genome shotgun (WGS) entry which is preliminary data.</text>
</comment>
<dbReference type="Proteomes" id="UP000257109">
    <property type="component" value="Unassembled WGS sequence"/>
</dbReference>
<protein>
    <submittedName>
        <fullName evidence="2">Uncharacterized protein</fullName>
    </submittedName>
</protein>
<organism evidence="2 3">
    <name type="scientific">Mucuna pruriens</name>
    <name type="common">Velvet bean</name>
    <name type="synonym">Dolichos pruriens</name>
    <dbReference type="NCBI Taxonomy" id="157652"/>
    <lineage>
        <taxon>Eukaryota</taxon>
        <taxon>Viridiplantae</taxon>
        <taxon>Streptophyta</taxon>
        <taxon>Embryophyta</taxon>
        <taxon>Tracheophyta</taxon>
        <taxon>Spermatophyta</taxon>
        <taxon>Magnoliopsida</taxon>
        <taxon>eudicotyledons</taxon>
        <taxon>Gunneridae</taxon>
        <taxon>Pentapetalae</taxon>
        <taxon>rosids</taxon>
        <taxon>fabids</taxon>
        <taxon>Fabales</taxon>
        <taxon>Fabaceae</taxon>
        <taxon>Papilionoideae</taxon>
        <taxon>50 kb inversion clade</taxon>
        <taxon>NPAAA clade</taxon>
        <taxon>indigoferoid/millettioid clade</taxon>
        <taxon>Phaseoleae</taxon>
        <taxon>Mucuna</taxon>
    </lineage>
</organism>
<accession>A0A371GAJ8</accession>
<keyword evidence="3" id="KW-1185">Reference proteome</keyword>
<dbReference type="EMBL" id="QJKJ01006191">
    <property type="protein sequence ID" value="RDX87572.1"/>
    <property type="molecule type" value="Genomic_DNA"/>
</dbReference>
<sequence>MDPIPYESWLCFESIKRVSAQVSCPRPTHHRTGQLCRSNNHLEQPNQQSNLGVQHNSKPAQLPHHSGEACSARYARSRPCQIRFCRVHIGPISAEGNSAPSQESSSDPLNDLDPKIEITLCSFDNSSYVTNTSDSVGYNSTNNFAESKQMENNDRTLKELAIPYVAYQP</sequence>
<feature type="compositionally biased region" description="Polar residues" evidence="1">
    <location>
        <begin position="42"/>
        <end position="59"/>
    </location>
</feature>
<evidence type="ECO:0000313" key="3">
    <source>
        <dbReference type="Proteomes" id="UP000257109"/>
    </source>
</evidence>
<name>A0A371GAJ8_MUCPR</name>
<feature type="non-terminal residue" evidence="2">
    <location>
        <position position="1"/>
    </location>
</feature>